<feature type="transmembrane region" description="Helical" evidence="9">
    <location>
        <begin position="275"/>
        <end position="295"/>
    </location>
</feature>
<feature type="transmembrane region" description="Helical" evidence="9">
    <location>
        <begin position="410"/>
        <end position="428"/>
    </location>
</feature>
<protein>
    <recommendedName>
        <fullName evidence="9">Potassium-transporting ATPase potassium-binding subunit</fullName>
    </recommendedName>
    <alternativeName>
        <fullName evidence="9">ATP phosphohydrolase [potassium-transporting] A chain</fullName>
    </alternativeName>
    <alternativeName>
        <fullName evidence="9">Potassium-binding and translocating subunit A</fullName>
    </alternativeName>
    <alternativeName>
        <fullName evidence="9">Potassium-translocating ATPase A chain</fullName>
    </alternativeName>
</protein>
<name>A0A6V8K8B6_9ACTN</name>
<evidence type="ECO:0000256" key="6">
    <source>
        <dbReference type="ARBA" id="ARBA00022989"/>
    </source>
</evidence>
<keyword evidence="1 9" id="KW-0813">Transport</keyword>
<evidence type="ECO:0000256" key="1">
    <source>
        <dbReference type="ARBA" id="ARBA00022448"/>
    </source>
</evidence>
<dbReference type="RefSeq" id="WP_173060671.1">
    <property type="nucleotide sequence ID" value="NZ_BAABGO010000023.1"/>
</dbReference>
<feature type="transmembrane region" description="Helical" evidence="9">
    <location>
        <begin position="369"/>
        <end position="389"/>
    </location>
</feature>
<evidence type="ECO:0000256" key="7">
    <source>
        <dbReference type="ARBA" id="ARBA00023065"/>
    </source>
</evidence>
<evidence type="ECO:0000256" key="5">
    <source>
        <dbReference type="ARBA" id="ARBA00022958"/>
    </source>
</evidence>
<comment type="caution">
    <text evidence="10">The sequence shown here is derived from an EMBL/GenBank/DDBJ whole genome shotgun (WGS) entry which is preliminary data.</text>
</comment>
<keyword evidence="11" id="KW-1185">Reference proteome</keyword>
<dbReference type="HAMAP" id="MF_00275">
    <property type="entry name" value="KdpA"/>
    <property type="match status" value="1"/>
</dbReference>
<keyword evidence="2 9" id="KW-1003">Cell membrane</keyword>
<dbReference type="InterPro" id="IPR004623">
    <property type="entry name" value="KdpA"/>
</dbReference>
<dbReference type="NCBIfam" id="TIGR00680">
    <property type="entry name" value="kdpA"/>
    <property type="match status" value="1"/>
</dbReference>
<dbReference type="GO" id="GO:0030955">
    <property type="term" value="F:potassium ion binding"/>
    <property type="evidence" value="ECO:0007669"/>
    <property type="project" value="UniProtKB-UniRule"/>
</dbReference>
<comment type="caution">
    <text evidence="9">Lacks conserved residue(s) required for the propagation of feature annotation.</text>
</comment>
<organism evidence="10 11">
    <name type="scientific">Phytohabitans houttuyneae</name>
    <dbReference type="NCBI Taxonomy" id="1076126"/>
    <lineage>
        <taxon>Bacteria</taxon>
        <taxon>Bacillati</taxon>
        <taxon>Actinomycetota</taxon>
        <taxon>Actinomycetes</taxon>
        <taxon>Micromonosporales</taxon>
        <taxon>Micromonosporaceae</taxon>
    </lineage>
</organism>
<evidence type="ECO:0000256" key="4">
    <source>
        <dbReference type="ARBA" id="ARBA00022692"/>
    </source>
</evidence>
<feature type="transmembrane region" description="Helical" evidence="9">
    <location>
        <begin position="56"/>
        <end position="75"/>
    </location>
</feature>
<evidence type="ECO:0000256" key="8">
    <source>
        <dbReference type="ARBA" id="ARBA00023136"/>
    </source>
</evidence>
<comment type="subcellular location">
    <subcellularLocation>
        <location evidence="9">Cell membrane</location>
        <topology evidence="9">Multi-pass membrane protein</topology>
    </subcellularLocation>
</comment>
<keyword evidence="6 9" id="KW-1133">Transmembrane helix</keyword>
<feature type="transmembrane region" description="Helical" evidence="9">
    <location>
        <begin position="171"/>
        <end position="189"/>
    </location>
</feature>
<keyword evidence="5 9" id="KW-0630">Potassium</keyword>
<evidence type="ECO:0000256" key="9">
    <source>
        <dbReference type="HAMAP-Rule" id="MF_00275"/>
    </source>
</evidence>
<sequence>MGLLFVLSLVAALAVAYRFLGDYMYRVVSGTKHSAVERGIYRLVGVNPSGEQTWGVYARSVLAFSAVSILFLYAFMRLQSYLPLSLGFDNVMTHGAWNTAVSFVTNTNWQWYSGESTMGHLVQMAGLAVQNFVSASVGIAVAVALVRGFARRKTDRLGNFWVDLTRITIRILLPISVLATIALVIGGAVQNLSGGTDVTTLAGATQHVTGGPVASQEAIKELGTNGGGFYNANSAHPFENPTSWTNWIEIFLIFVIPFSLPRVFGRMVGQNRQGYAILAVMGILAIASIALTNAFELSGNGTVPQAVSAAMEGKDVRFGVSNSATFAAATTLTSTGAVNSFHDSYTALGGMMPMVNMMLGEVAPGGVGAGLYGMLVLAVITVFVAGLMVGRTPEYLGKKIGAREIKFASLYFLVTPALVLIGTAAAMATSNHGTALNVGPHGFSEVLYAFTSASNNNGSAFAGITVNTAWWNTALGLAMLLGRFLPLVLVLGLAGSLAKQQPVPESAGTLPTHRPLFVGMVAGVTVVLVALTFLPALALGPLAEGL</sequence>
<evidence type="ECO:0000313" key="10">
    <source>
        <dbReference type="EMBL" id="GFJ81452.1"/>
    </source>
</evidence>
<dbReference type="EMBL" id="BLPF01000002">
    <property type="protein sequence ID" value="GFJ81452.1"/>
    <property type="molecule type" value="Genomic_DNA"/>
</dbReference>
<accession>A0A6V8K8B6</accession>
<keyword evidence="8 9" id="KW-0472">Membrane</keyword>
<dbReference type="GO" id="GO:0005886">
    <property type="term" value="C:plasma membrane"/>
    <property type="evidence" value="ECO:0007669"/>
    <property type="project" value="UniProtKB-SubCell"/>
</dbReference>
<keyword evidence="4 9" id="KW-0812">Transmembrane</keyword>
<dbReference type="PIRSF" id="PIRSF001294">
    <property type="entry name" value="K_ATPaseA"/>
    <property type="match status" value="1"/>
</dbReference>
<dbReference type="GO" id="GO:0008556">
    <property type="term" value="F:P-type potassium transmembrane transporter activity"/>
    <property type="evidence" value="ECO:0007669"/>
    <property type="project" value="InterPro"/>
</dbReference>
<evidence type="ECO:0000256" key="3">
    <source>
        <dbReference type="ARBA" id="ARBA00022538"/>
    </source>
</evidence>
<comment type="subunit">
    <text evidence="9">The system is composed of three essential subunits: KdpA, KdpB and KdpC.</text>
</comment>
<dbReference type="Proteomes" id="UP000482800">
    <property type="component" value="Unassembled WGS sequence"/>
</dbReference>
<feature type="transmembrane region" description="Helical" evidence="9">
    <location>
        <begin position="474"/>
        <end position="495"/>
    </location>
</feature>
<keyword evidence="3 9" id="KW-0633">Potassium transport</keyword>
<feature type="transmembrane region" description="Helical" evidence="9">
    <location>
        <begin position="244"/>
        <end position="263"/>
    </location>
</feature>
<comment type="function">
    <text evidence="9">Part of the high-affinity ATP-driven potassium transport (or Kdp) system, which catalyzes the hydrolysis of ATP coupled with the electrogenic transport of potassium into the cytoplasm. This subunit binds the extracellular potassium ions and delivers the ions to the membrane domain of KdpB through an intramembrane tunnel.</text>
</comment>
<dbReference type="PANTHER" id="PTHR30607:SF2">
    <property type="entry name" value="POTASSIUM-TRANSPORTING ATPASE POTASSIUM-BINDING SUBUNIT"/>
    <property type="match status" value="1"/>
</dbReference>
<dbReference type="PANTHER" id="PTHR30607">
    <property type="entry name" value="POTASSIUM-TRANSPORTING ATPASE A CHAIN"/>
    <property type="match status" value="1"/>
</dbReference>
<dbReference type="Pfam" id="PF03814">
    <property type="entry name" value="KdpA"/>
    <property type="match status" value="1"/>
</dbReference>
<comment type="similarity">
    <text evidence="9">Belongs to the KdpA family.</text>
</comment>
<feature type="transmembrane region" description="Helical" evidence="9">
    <location>
        <begin position="132"/>
        <end position="150"/>
    </location>
</feature>
<dbReference type="AlphaFoldDB" id="A0A6V8K8B6"/>
<gene>
    <name evidence="9 10" type="primary">kdpA</name>
    <name evidence="10" type="ORF">Phou_056320</name>
</gene>
<proteinExistence type="inferred from homology"/>
<reference evidence="10 11" key="2">
    <citation type="submission" date="2020-03" db="EMBL/GenBank/DDBJ databases">
        <authorList>
            <person name="Ichikawa N."/>
            <person name="Kimura A."/>
            <person name="Kitahashi Y."/>
            <person name="Uohara A."/>
        </authorList>
    </citation>
    <scope>NUCLEOTIDE SEQUENCE [LARGE SCALE GENOMIC DNA]</scope>
    <source>
        <strain evidence="10 11">NBRC 108639</strain>
    </source>
</reference>
<reference evidence="10 11" key="1">
    <citation type="submission" date="2020-03" db="EMBL/GenBank/DDBJ databases">
        <title>Whole genome shotgun sequence of Phytohabitans houttuyneae NBRC 108639.</title>
        <authorList>
            <person name="Komaki H."/>
            <person name="Tamura T."/>
        </authorList>
    </citation>
    <scope>NUCLEOTIDE SEQUENCE [LARGE SCALE GENOMIC DNA]</scope>
    <source>
        <strain evidence="10 11">NBRC 108639</strain>
    </source>
</reference>
<evidence type="ECO:0000313" key="11">
    <source>
        <dbReference type="Proteomes" id="UP000482800"/>
    </source>
</evidence>
<keyword evidence="7 9" id="KW-0406">Ion transport</keyword>
<evidence type="ECO:0000256" key="2">
    <source>
        <dbReference type="ARBA" id="ARBA00022475"/>
    </source>
</evidence>
<feature type="transmembrane region" description="Helical" evidence="9">
    <location>
        <begin position="516"/>
        <end position="538"/>
    </location>
</feature>